<name>A0ABT0W5V9_9BACI</name>
<proteinExistence type="predicted"/>
<gene>
    <name evidence="1" type="ORF">NDK43_04020</name>
</gene>
<evidence type="ECO:0000313" key="1">
    <source>
        <dbReference type="EMBL" id="MCM2531723.1"/>
    </source>
</evidence>
<organism evidence="1 2">
    <name type="scientific">Neobacillus pocheonensis</name>
    <dbReference type="NCBI Taxonomy" id="363869"/>
    <lineage>
        <taxon>Bacteria</taxon>
        <taxon>Bacillati</taxon>
        <taxon>Bacillota</taxon>
        <taxon>Bacilli</taxon>
        <taxon>Bacillales</taxon>
        <taxon>Bacillaceae</taxon>
        <taxon>Neobacillus</taxon>
    </lineage>
</organism>
<comment type="caution">
    <text evidence="1">The sequence shown here is derived from an EMBL/GenBank/DDBJ whole genome shotgun (WGS) entry which is preliminary data.</text>
</comment>
<dbReference type="EMBL" id="JAMQCR010000001">
    <property type="protein sequence ID" value="MCM2531723.1"/>
    <property type="molecule type" value="Genomic_DNA"/>
</dbReference>
<accession>A0ABT0W5V9</accession>
<dbReference type="Proteomes" id="UP001523262">
    <property type="component" value="Unassembled WGS sequence"/>
</dbReference>
<keyword evidence="2" id="KW-1185">Reference proteome</keyword>
<sequence length="52" mass="6344">MKERRKFITERTIINIDEEYFKELAEELICELFVDYVNDKYGRTVIEKKVGK</sequence>
<protein>
    <submittedName>
        <fullName evidence="1">Uncharacterized protein</fullName>
    </submittedName>
</protein>
<evidence type="ECO:0000313" key="2">
    <source>
        <dbReference type="Proteomes" id="UP001523262"/>
    </source>
</evidence>
<reference evidence="1 2" key="1">
    <citation type="submission" date="2022-06" db="EMBL/GenBank/DDBJ databases">
        <authorList>
            <person name="Jeon C.O."/>
        </authorList>
    </citation>
    <scope>NUCLEOTIDE SEQUENCE [LARGE SCALE GENOMIC DNA]</scope>
    <source>
        <strain evidence="1 2">KCTC 13943</strain>
    </source>
</reference>